<dbReference type="Pfam" id="PF14369">
    <property type="entry name" value="Zn_ribbon_19"/>
    <property type="match status" value="1"/>
</dbReference>
<dbReference type="SUPFAM" id="SSF57850">
    <property type="entry name" value="RING/U-box"/>
    <property type="match status" value="1"/>
</dbReference>
<keyword evidence="6" id="KW-0833">Ubl conjugation pathway</keyword>
<dbReference type="InterPro" id="IPR013083">
    <property type="entry name" value="Znf_RING/FYVE/PHD"/>
</dbReference>
<evidence type="ECO:0000259" key="10">
    <source>
        <dbReference type="PROSITE" id="PS50089"/>
    </source>
</evidence>
<dbReference type="GO" id="GO:0061630">
    <property type="term" value="F:ubiquitin protein ligase activity"/>
    <property type="evidence" value="ECO:0007669"/>
    <property type="project" value="UniProtKB-EC"/>
</dbReference>
<evidence type="ECO:0000256" key="4">
    <source>
        <dbReference type="ARBA" id="ARBA00022723"/>
    </source>
</evidence>
<dbReference type="FunFam" id="3.30.40.10:FF:000022">
    <property type="entry name" value="E3 ubiquitin-protein ligase RING1-like"/>
    <property type="match status" value="1"/>
</dbReference>
<proteinExistence type="predicted"/>
<gene>
    <name evidence="11" type="ORF">F0562_015331</name>
</gene>
<evidence type="ECO:0000256" key="3">
    <source>
        <dbReference type="ARBA" id="ARBA00022679"/>
    </source>
</evidence>
<comment type="catalytic activity">
    <reaction evidence="1">
        <text>S-ubiquitinyl-[E2 ubiquitin-conjugating enzyme]-L-cysteine + [acceptor protein]-L-lysine = [E2 ubiquitin-conjugating enzyme]-L-cysteine + N(6)-ubiquitinyl-[acceptor protein]-L-lysine.</text>
        <dbReference type="EC" id="2.3.2.27"/>
    </reaction>
</comment>
<feature type="domain" description="RING-type" evidence="10">
    <location>
        <begin position="184"/>
        <end position="225"/>
    </location>
</feature>
<dbReference type="EMBL" id="CM018050">
    <property type="protein sequence ID" value="KAA8517880.1"/>
    <property type="molecule type" value="Genomic_DNA"/>
</dbReference>
<dbReference type="Proteomes" id="UP000325577">
    <property type="component" value="Linkage Group LG7"/>
</dbReference>
<evidence type="ECO:0000256" key="2">
    <source>
        <dbReference type="ARBA" id="ARBA00012483"/>
    </source>
</evidence>
<keyword evidence="3" id="KW-0808">Transferase</keyword>
<dbReference type="GO" id="GO:0008270">
    <property type="term" value="F:zinc ion binding"/>
    <property type="evidence" value="ECO:0007669"/>
    <property type="project" value="UniProtKB-KW"/>
</dbReference>
<evidence type="ECO:0000256" key="9">
    <source>
        <dbReference type="SAM" id="MobiDB-lite"/>
    </source>
</evidence>
<dbReference type="OrthoDB" id="8062037at2759"/>
<keyword evidence="7" id="KW-0862">Zinc</keyword>
<keyword evidence="4" id="KW-0479">Metal-binding</keyword>
<keyword evidence="12" id="KW-1185">Reference proteome</keyword>
<dbReference type="GO" id="GO:0005737">
    <property type="term" value="C:cytoplasm"/>
    <property type="evidence" value="ECO:0007669"/>
    <property type="project" value="TreeGrafter"/>
</dbReference>
<name>A0A5J4ZH57_9ASTE</name>
<accession>A0A5J4ZH57</accession>
<evidence type="ECO:0000256" key="1">
    <source>
        <dbReference type="ARBA" id="ARBA00000900"/>
    </source>
</evidence>
<dbReference type="InterPro" id="IPR039525">
    <property type="entry name" value="RNF126-like_zinc-ribbon"/>
</dbReference>
<dbReference type="AlphaFoldDB" id="A0A5J4ZH57"/>
<reference evidence="11 12" key="1">
    <citation type="submission" date="2019-09" db="EMBL/GenBank/DDBJ databases">
        <title>A chromosome-level genome assembly of the Chinese tupelo Nyssa sinensis.</title>
        <authorList>
            <person name="Yang X."/>
            <person name="Kang M."/>
            <person name="Yang Y."/>
            <person name="Xiong H."/>
            <person name="Wang M."/>
            <person name="Zhang Z."/>
            <person name="Wang Z."/>
            <person name="Wu H."/>
            <person name="Ma T."/>
            <person name="Liu J."/>
            <person name="Xi Z."/>
        </authorList>
    </citation>
    <scope>NUCLEOTIDE SEQUENCE [LARGE SCALE GENOMIC DNA]</scope>
    <source>
        <strain evidence="11">J267</strain>
        <tissue evidence="11">Leaf</tissue>
    </source>
</reference>
<feature type="compositionally biased region" description="Low complexity" evidence="9">
    <location>
        <begin position="238"/>
        <end position="255"/>
    </location>
</feature>
<evidence type="ECO:0000256" key="6">
    <source>
        <dbReference type="ARBA" id="ARBA00022786"/>
    </source>
</evidence>
<feature type="region of interest" description="Disordered" evidence="9">
    <location>
        <begin position="230"/>
        <end position="323"/>
    </location>
</feature>
<evidence type="ECO:0000256" key="5">
    <source>
        <dbReference type="ARBA" id="ARBA00022771"/>
    </source>
</evidence>
<evidence type="ECO:0000313" key="11">
    <source>
        <dbReference type="EMBL" id="KAA8517880.1"/>
    </source>
</evidence>
<dbReference type="InterPro" id="IPR001841">
    <property type="entry name" value="Znf_RING"/>
</dbReference>
<dbReference type="CDD" id="cd16667">
    <property type="entry name" value="RING-H2_RNF126-like"/>
    <property type="match status" value="1"/>
</dbReference>
<organism evidence="11 12">
    <name type="scientific">Nyssa sinensis</name>
    <dbReference type="NCBI Taxonomy" id="561372"/>
    <lineage>
        <taxon>Eukaryota</taxon>
        <taxon>Viridiplantae</taxon>
        <taxon>Streptophyta</taxon>
        <taxon>Embryophyta</taxon>
        <taxon>Tracheophyta</taxon>
        <taxon>Spermatophyta</taxon>
        <taxon>Magnoliopsida</taxon>
        <taxon>eudicotyledons</taxon>
        <taxon>Gunneridae</taxon>
        <taxon>Pentapetalae</taxon>
        <taxon>asterids</taxon>
        <taxon>Cornales</taxon>
        <taxon>Nyssaceae</taxon>
        <taxon>Nyssa</taxon>
    </lineage>
</organism>
<protein>
    <recommendedName>
        <fullName evidence="2">RING-type E3 ubiquitin transferase</fullName>
        <ecNumber evidence="2">2.3.2.27</ecNumber>
    </recommendedName>
</protein>
<feature type="compositionally biased region" description="Basic and acidic residues" evidence="9">
    <location>
        <begin position="256"/>
        <end position="277"/>
    </location>
</feature>
<evidence type="ECO:0000256" key="7">
    <source>
        <dbReference type="ARBA" id="ARBA00022833"/>
    </source>
</evidence>
<keyword evidence="5 8" id="KW-0863">Zinc-finger</keyword>
<dbReference type="Gene3D" id="3.30.40.10">
    <property type="entry name" value="Zinc/RING finger domain, C3HC4 (zinc finger)"/>
    <property type="match status" value="1"/>
</dbReference>
<dbReference type="GO" id="GO:0016567">
    <property type="term" value="P:protein ubiquitination"/>
    <property type="evidence" value="ECO:0007669"/>
    <property type="project" value="TreeGrafter"/>
</dbReference>
<dbReference type="PANTHER" id="PTHR15710:SF34">
    <property type="entry name" value="E3 UBIQUITIN-PROTEIN LIGASE RHC1A-RELATED"/>
    <property type="match status" value="1"/>
</dbReference>
<evidence type="ECO:0000313" key="12">
    <source>
        <dbReference type="Proteomes" id="UP000325577"/>
    </source>
</evidence>
<dbReference type="EC" id="2.3.2.27" evidence="2"/>
<evidence type="ECO:0000256" key="8">
    <source>
        <dbReference type="PROSITE-ProRule" id="PRU00175"/>
    </source>
</evidence>
<dbReference type="PROSITE" id="PS50089">
    <property type="entry name" value="ZF_RING_2"/>
    <property type="match status" value="1"/>
</dbReference>
<dbReference type="SMART" id="SM00184">
    <property type="entry name" value="RING"/>
    <property type="match status" value="1"/>
</dbReference>
<dbReference type="PANTHER" id="PTHR15710">
    <property type="entry name" value="E3 UBIQUITIN-PROTEIN LIGASE PRAJA"/>
    <property type="match status" value="1"/>
</dbReference>
<dbReference type="Pfam" id="PF13639">
    <property type="entry name" value="zf-RING_2"/>
    <property type="match status" value="1"/>
</dbReference>
<sequence length="323" mass="36713">MSSGRSTHWCYRCRQPVRLRGRNAVCANCRGEFVQELEDMLSMNRPLDFFGLDHVEDHDQRTGFMDALSNFVRHRMAGRNNSFDIRGRSESRTDQGGFGPWLIFSGQLPFRMPENGGLEEFFNQALGFRQENGGDYFVGPGLEEFIEQLTRNDRQGAPPAPKSLIDAMPTIKILQKHIRSDSHCPVCKEKFELGSQARKMPCNHMYHSDCIVPWLVQHNSCPVCRQELPPQGSGDGRGNQSSRGQNRSSSYGRSASAREHRSGRSASVRENRSENQGRRNPWSFLWPFRSSDSFSRRNETAGSSSATPQEDDSHRGYSGWPFE</sequence>